<keyword evidence="6" id="KW-1185">Reference proteome</keyword>
<dbReference type="SMART" id="SM01296">
    <property type="entry name" value="N2227"/>
    <property type="match status" value="1"/>
</dbReference>
<dbReference type="PANTHER" id="PTHR12303:SF6">
    <property type="entry name" value="CARNOSINE N-METHYLTRANSFERASE"/>
    <property type="match status" value="1"/>
</dbReference>
<keyword evidence="3" id="KW-0949">S-adenosyl-L-methionine</keyword>
<dbReference type="EMBL" id="JAGRRH010000013">
    <property type="protein sequence ID" value="KAG7361556.1"/>
    <property type="molecule type" value="Genomic_DNA"/>
</dbReference>
<dbReference type="PANTHER" id="PTHR12303">
    <property type="entry name" value="CARNOSINE N-METHYLTRANSFERASE"/>
    <property type="match status" value="1"/>
</dbReference>
<evidence type="ECO:0000313" key="5">
    <source>
        <dbReference type="EMBL" id="KAG7361556.1"/>
    </source>
</evidence>
<dbReference type="AlphaFoldDB" id="A0A9K3PW28"/>
<dbReference type="Proteomes" id="UP000693970">
    <property type="component" value="Unassembled WGS sequence"/>
</dbReference>
<dbReference type="GO" id="GO:0008757">
    <property type="term" value="F:S-adenosylmethionine-dependent methyltransferase activity"/>
    <property type="evidence" value="ECO:0007669"/>
    <property type="project" value="InterPro"/>
</dbReference>
<evidence type="ECO:0000256" key="3">
    <source>
        <dbReference type="ARBA" id="ARBA00022691"/>
    </source>
</evidence>
<evidence type="ECO:0000256" key="4">
    <source>
        <dbReference type="SAM" id="MobiDB-lite"/>
    </source>
</evidence>
<comment type="caution">
    <text evidence="5">The sequence shown here is derived from an EMBL/GenBank/DDBJ whole genome shotgun (WGS) entry which is preliminary data.</text>
</comment>
<proteinExistence type="predicted"/>
<evidence type="ECO:0000256" key="1">
    <source>
        <dbReference type="ARBA" id="ARBA00022603"/>
    </source>
</evidence>
<dbReference type="Pfam" id="PF07942">
    <property type="entry name" value="CARME"/>
    <property type="match status" value="1"/>
</dbReference>
<accession>A0A9K3PW28</accession>
<keyword evidence="2" id="KW-0808">Transferase</keyword>
<reference evidence="5" key="1">
    <citation type="journal article" date="2021" name="Sci. Rep.">
        <title>Diploid genomic architecture of Nitzschia inconspicua, an elite biomass production diatom.</title>
        <authorList>
            <person name="Oliver A."/>
            <person name="Podell S."/>
            <person name="Pinowska A."/>
            <person name="Traller J.C."/>
            <person name="Smith S.R."/>
            <person name="McClure R."/>
            <person name="Beliaev A."/>
            <person name="Bohutskyi P."/>
            <person name="Hill E.A."/>
            <person name="Rabines A."/>
            <person name="Zheng H."/>
            <person name="Allen L.Z."/>
            <person name="Kuo A."/>
            <person name="Grigoriev I.V."/>
            <person name="Allen A.E."/>
            <person name="Hazlebeck D."/>
            <person name="Allen E.E."/>
        </authorList>
    </citation>
    <scope>NUCLEOTIDE SEQUENCE</scope>
    <source>
        <strain evidence="5">Hildebrandi</strain>
    </source>
</reference>
<evidence type="ECO:0000256" key="2">
    <source>
        <dbReference type="ARBA" id="ARBA00022679"/>
    </source>
</evidence>
<name>A0A9K3PW28_9STRA</name>
<feature type="compositionally biased region" description="Basic and acidic residues" evidence="4">
    <location>
        <begin position="1"/>
        <end position="14"/>
    </location>
</feature>
<organism evidence="5 6">
    <name type="scientific">Nitzschia inconspicua</name>
    <dbReference type="NCBI Taxonomy" id="303405"/>
    <lineage>
        <taxon>Eukaryota</taxon>
        <taxon>Sar</taxon>
        <taxon>Stramenopiles</taxon>
        <taxon>Ochrophyta</taxon>
        <taxon>Bacillariophyta</taxon>
        <taxon>Bacillariophyceae</taxon>
        <taxon>Bacillariophycidae</taxon>
        <taxon>Bacillariales</taxon>
        <taxon>Bacillariaceae</taxon>
        <taxon>Nitzschia</taxon>
    </lineage>
</organism>
<reference evidence="5" key="2">
    <citation type="submission" date="2021-04" db="EMBL/GenBank/DDBJ databases">
        <authorList>
            <person name="Podell S."/>
        </authorList>
    </citation>
    <scope>NUCLEOTIDE SEQUENCE</scope>
    <source>
        <strain evidence="5">Hildebrandi</strain>
    </source>
</reference>
<sequence>MDRGIDHHHDHESHNNQNDCWTNGGNNNQVEEQQHFENVCEAYRQYGPFAMAQWTSRIFRLQSLSDSQRQLLPPELRPEESNTNNNTDRASEYRDALVRNQFCLDCILRHAGQPHSQEQQQRLSTEKATVSEEQVSKVSSVLKSLARDWSAEGRHERDAAYGPILDLVKKYLPLQSVNKPANPLNICVPGSGVGRLALELRAAGYSVQGNDFSLYMLLASDFVLNNGGICTPDRPIVISPWLLESRNHHSYKDEFRTVSIPDVDPMELLQTTTSTPVEPPPDFSMAAGDFCAIYSHDSQANQWDCVASCFFLDACPNVIETLQVIYNMLRPGGILINLGPLLYHWSGPMLRPDDGTWQRYRERHSHLDDRYMTSIDLAFDDVKQIMKNIGFEILEENAGMECYYTADMHSMMRTRYQCHTCKRVDNIRTYTVQRRTPSNYSGITGTTLDPRHAACFNTVFIQWKWKR</sequence>
<dbReference type="InterPro" id="IPR012901">
    <property type="entry name" value="CARME"/>
</dbReference>
<dbReference type="GO" id="GO:0032259">
    <property type="term" value="P:methylation"/>
    <property type="evidence" value="ECO:0007669"/>
    <property type="project" value="UniProtKB-KW"/>
</dbReference>
<evidence type="ECO:0000313" key="6">
    <source>
        <dbReference type="Proteomes" id="UP000693970"/>
    </source>
</evidence>
<feature type="region of interest" description="Disordered" evidence="4">
    <location>
        <begin position="1"/>
        <end position="26"/>
    </location>
</feature>
<protein>
    <submittedName>
        <fullName evidence="5">N2227-like protein</fullName>
    </submittedName>
</protein>
<gene>
    <name evidence="5" type="ORF">IV203_036657</name>
</gene>
<keyword evidence="1" id="KW-0489">Methyltransferase</keyword>
<dbReference type="OrthoDB" id="978at2759"/>